<dbReference type="AlphaFoldDB" id="A0A7W7PFF2"/>
<dbReference type="Proteomes" id="UP000556436">
    <property type="component" value="Unassembled WGS sequence"/>
</dbReference>
<evidence type="ECO:0000256" key="1">
    <source>
        <dbReference type="SAM" id="MobiDB-lite"/>
    </source>
</evidence>
<sequence length="90" mass="8997">MSSPSCATCSPRGAPSWPPKLRGTLTPEQAARRAAIASAYVRTQALGGPDDDPLTRAVAALGLLADRVAAVESAITRASAPGAGTDAGRP</sequence>
<dbReference type="GO" id="GO:0016740">
    <property type="term" value="F:transferase activity"/>
    <property type="evidence" value="ECO:0007669"/>
    <property type="project" value="UniProtKB-KW"/>
</dbReference>
<keyword evidence="3" id="KW-1185">Reference proteome</keyword>
<accession>A0A7W7PFF2</accession>
<name>A0A7W7PFF2_STRNE</name>
<evidence type="ECO:0000313" key="2">
    <source>
        <dbReference type="EMBL" id="MBB4887178.1"/>
    </source>
</evidence>
<proteinExistence type="predicted"/>
<organism evidence="2 3">
    <name type="scientific">Streptomyces netropsis</name>
    <name type="common">Streptoverticillium netropsis</name>
    <dbReference type="NCBI Taxonomy" id="55404"/>
    <lineage>
        <taxon>Bacteria</taxon>
        <taxon>Bacillati</taxon>
        <taxon>Actinomycetota</taxon>
        <taxon>Actinomycetes</taxon>
        <taxon>Kitasatosporales</taxon>
        <taxon>Streptomycetaceae</taxon>
        <taxon>Streptomyces</taxon>
    </lineage>
</organism>
<keyword evidence="2" id="KW-0808">Transferase</keyword>
<dbReference type="EMBL" id="JACHJG010000006">
    <property type="protein sequence ID" value="MBB4887178.1"/>
    <property type="molecule type" value="Genomic_DNA"/>
</dbReference>
<comment type="caution">
    <text evidence="2">The sequence shown here is derived from an EMBL/GenBank/DDBJ whole genome shotgun (WGS) entry which is preliminary data.</text>
</comment>
<reference evidence="2 3" key="1">
    <citation type="submission" date="2020-08" db="EMBL/GenBank/DDBJ databases">
        <title>Genomic Encyclopedia of Type Strains, Phase III (KMG-III): the genomes of soil and plant-associated and newly described type strains.</title>
        <authorList>
            <person name="Whitman W."/>
        </authorList>
    </citation>
    <scope>NUCLEOTIDE SEQUENCE [LARGE SCALE GENOMIC DNA]</scope>
    <source>
        <strain evidence="2 3">CECT 3265</strain>
    </source>
</reference>
<evidence type="ECO:0000313" key="3">
    <source>
        <dbReference type="Proteomes" id="UP000556436"/>
    </source>
</evidence>
<protein>
    <submittedName>
        <fullName evidence="2">4'-phosphopantetheinyl transferase EntD</fullName>
    </submittedName>
</protein>
<feature type="region of interest" description="Disordered" evidence="1">
    <location>
        <begin position="1"/>
        <end position="23"/>
    </location>
</feature>
<gene>
    <name evidence="2" type="ORF">FHS38_003232</name>
</gene>